<dbReference type="Pfam" id="PF00092">
    <property type="entry name" value="VWA"/>
    <property type="match status" value="1"/>
</dbReference>
<keyword evidence="1" id="KW-0812">Transmembrane</keyword>
<dbReference type="InterPro" id="IPR050768">
    <property type="entry name" value="UPF0353/GerABKA_families"/>
</dbReference>
<evidence type="ECO:0000259" key="2">
    <source>
        <dbReference type="PROSITE" id="PS50234"/>
    </source>
</evidence>
<dbReference type="SMART" id="SM00327">
    <property type="entry name" value="VWA"/>
    <property type="match status" value="1"/>
</dbReference>
<feature type="transmembrane region" description="Helical" evidence="1">
    <location>
        <begin position="59"/>
        <end position="78"/>
    </location>
</feature>
<feature type="domain" description="VWFA" evidence="2">
    <location>
        <begin position="91"/>
        <end position="290"/>
    </location>
</feature>
<protein>
    <recommendedName>
        <fullName evidence="2">VWFA domain-containing protein</fullName>
    </recommendedName>
</protein>
<evidence type="ECO:0000256" key="1">
    <source>
        <dbReference type="SAM" id="Phobius"/>
    </source>
</evidence>
<dbReference type="SUPFAM" id="SSF53300">
    <property type="entry name" value="vWA-like"/>
    <property type="match status" value="1"/>
</dbReference>
<organism evidence="3">
    <name type="scientific">marine metagenome</name>
    <dbReference type="NCBI Taxonomy" id="408172"/>
    <lineage>
        <taxon>unclassified sequences</taxon>
        <taxon>metagenomes</taxon>
        <taxon>ecological metagenomes</taxon>
    </lineage>
</organism>
<dbReference type="AlphaFoldDB" id="A0A381X454"/>
<dbReference type="InterPro" id="IPR002035">
    <property type="entry name" value="VWF_A"/>
</dbReference>
<feature type="transmembrane region" description="Helical" evidence="1">
    <location>
        <begin position="6"/>
        <end position="23"/>
    </location>
</feature>
<proteinExistence type="predicted"/>
<reference evidence="3" key="1">
    <citation type="submission" date="2018-05" db="EMBL/GenBank/DDBJ databases">
        <authorList>
            <person name="Lanie J.A."/>
            <person name="Ng W.-L."/>
            <person name="Kazmierczak K.M."/>
            <person name="Andrzejewski T.M."/>
            <person name="Davidsen T.M."/>
            <person name="Wayne K.J."/>
            <person name="Tettelin H."/>
            <person name="Glass J.I."/>
            <person name="Rusch D."/>
            <person name="Podicherti R."/>
            <person name="Tsui H.-C.T."/>
            <person name="Winkler M.E."/>
        </authorList>
    </citation>
    <scope>NUCLEOTIDE SEQUENCE</scope>
</reference>
<sequence length="347" mass="38180">MWQLAWWWILVFFPVPWLVRIWISTDLLDGDAALRVPAPGEFENLTGQHTSRGLSSWRLGLLWLLWALVLVAAARPQFVGEAVAMPMSGRDLLMAVDLSGSMEEQDFQLAGQWVDRLTATKAVAQEFIERRLGDRIGLILFGRETYLQIPLTFDRPTVQTLLDEAVIGLAGQETSIGDAIGLAIRTLSDAGIEENRRVLILLTDGANTAGAVEPLKAAQLAAERGMVIYTIGIGADALTVRSLFGVRQINPSADLDEDVLREIAVLTGGAYFRARDISELEQIYSVLDQLEPAASDEEGFRPTEELFFWPLGAAALCALLWLVFGALRARGYSTPFLMNQVAGERHG</sequence>
<accession>A0A381X454</accession>
<feature type="transmembrane region" description="Helical" evidence="1">
    <location>
        <begin position="306"/>
        <end position="327"/>
    </location>
</feature>
<evidence type="ECO:0000313" key="3">
    <source>
        <dbReference type="EMBL" id="SVA58967.1"/>
    </source>
</evidence>
<dbReference type="EMBL" id="UINC01013688">
    <property type="protein sequence ID" value="SVA58967.1"/>
    <property type="molecule type" value="Genomic_DNA"/>
</dbReference>
<dbReference type="Gene3D" id="3.40.50.410">
    <property type="entry name" value="von Willebrand factor, type A domain"/>
    <property type="match status" value="1"/>
</dbReference>
<gene>
    <name evidence="3" type="ORF">METZ01_LOCUS111821</name>
</gene>
<name>A0A381X454_9ZZZZ</name>
<dbReference type="PANTHER" id="PTHR22550:SF18">
    <property type="entry name" value="VWFA DOMAIN-CONTAINING PROTEIN"/>
    <property type="match status" value="1"/>
</dbReference>
<dbReference type="PROSITE" id="PS50234">
    <property type="entry name" value="VWFA"/>
    <property type="match status" value="1"/>
</dbReference>
<dbReference type="InterPro" id="IPR036465">
    <property type="entry name" value="vWFA_dom_sf"/>
</dbReference>
<keyword evidence="1" id="KW-0472">Membrane</keyword>
<keyword evidence="1" id="KW-1133">Transmembrane helix</keyword>
<dbReference type="PANTHER" id="PTHR22550">
    <property type="entry name" value="SPORE GERMINATION PROTEIN"/>
    <property type="match status" value="1"/>
</dbReference>